<evidence type="ECO:0000313" key="2">
    <source>
        <dbReference type="Proteomes" id="UP000789525"/>
    </source>
</evidence>
<keyword evidence="2" id="KW-1185">Reference proteome</keyword>
<proteinExistence type="predicted"/>
<accession>A0ACA9MUP5</accession>
<evidence type="ECO:0000313" key="1">
    <source>
        <dbReference type="EMBL" id="CAG8613733.1"/>
    </source>
</evidence>
<name>A0ACA9MUP5_9GLOM</name>
<reference evidence="1" key="1">
    <citation type="submission" date="2021-06" db="EMBL/GenBank/DDBJ databases">
        <authorList>
            <person name="Kallberg Y."/>
            <person name="Tangrot J."/>
            <person name="Rosling A."/>
        </authorList>
    </citation>
    <scope>NUCLEOTIDE SEQUENCE</scope>
    <source>
        <strain evidence="1">CL356</strain>
    </source>
</reference>
<dbReference type="EMBL" id="CAJVPT010015726">
    <property type="protein sequence ID" value="CAG8613733.1"/>
    <property type="molecule type" value="Genomic_DNA"/>
</dbReference>
<comment type="caution">
    <text evidence="1">The sequence shown here is derived from an EMBL/GenBank/DDBJ whole genome shotgun (WGS) entry which is preliminary data.</text>
</comment>
<protein>
    <submittedName>
        <fullName evidence="1">98_t:CDS:1</fullName>
    </submittedName>
</protein>
<dbReference type="Proteomes" id="UP000789525">
    <property type="component" value="Unassembled WGS sequence"/>
</dbReference>
<sequence length="321" mass="35042">MRMPILKIKIRDVINCCDRSVTVIKRPYSIEAISVSSNATNDSFAAYEFDFSTFYYPSVKFAAFKSQNYSAAAVAFRVDVLGLIEYNDSISFADSESFIDFYGKWSDISVTNSSGVIVLETTFVEDFSESKNENGPFNASISAYITGNVTKTKDGIILSPSSIKYSFDFQNYPYVYSNSSIAIIQAVFAESINFNNSQYFVKDNSTNTMAQYKWDSTVLADGKKANLTVEREVLLEAKGNFTVDNSGNGTDALIVELVAFDIQAIQPKSVFWDPTLGVSTPTDNLGTTTDNTTASASASLPTATATATATIKSNAARTVLH</sequence>
<feature type="non-terminal residue" evidence="1">
    <location>
        <position position="321"/>
    </location>
</feature>
<gene>
    <name evidence="1" type="ORF">ACOLOM_LOCUS7099</name>
</gene>
<organism evidence="1 2">
    <name type="scientific">Acaulospora colombiana</name>
    <dbReference type="NCBI Taxonomy" id="27376"/>
    <lineage>
        <taxon>Eukaryota</taxon>
        <taxon>Fungi</taxon>
        <taxon>Fungi incertae sedis</taxon>
        <taxon>Mucoromycota</taxon>
        <taxon>Glomeromycotina</taxon>
        <taxon>Glomeromycetes</taxon>
        <taxon>Diversisporales</taxon>
        <taxon>Acaulosporaceae</taxon>
        <taxon>Acaulospora</taxon>
    </lineage>
</organism>